<protein>
    <submittedName>
        <fullName evidence="2">Uncharacterized protein</fullName>
    </submittedName>
</protein>
<accession>B8BPE3</accession>
<keyword evidence="3" id="KW-1185">Reference proteome</keyword>
<dbReference type="PRINTS" id="PR01217">
    <property type="entry name" value="PRICHEXTENSN"/>
</dbReference>
<reference evidence="2 3" key="1">
    <citation type="journal article" date="2005" name="PLoS Biol.">
        <title>The genomes of Oryza sativa: a history of duplications.</title>
        <authorList>
            <person name="Yu J."/>
            <person name="Wang J."/>
            <person name="Lin W."/>
            <person name="Li S."/>
            <person name="Li H."/>
            <person name="Zhou J."/>
            <person name="Ni P."/>
            <person name="Dong W."/>
            <person name="Hu S."/>
            <person name="Zeng C."/>
            <person name="Zhang J."/>
            <person name="Zhang Y."/>
            <person name="Li R."/>
            <person name="Xu Z."/>
            <person name="Li S."/>
            <person name="Li X."/>
            <person name="Zheng H."/>
            <person name="Cong L."/>
            <person name="Lin L."/>
            <person name="Yin J."/>
            <person name="Geng J."/>
            <person name="Li G."/>
            <person name="Shi J."/>
            <person name="Liu J."/>
            <person name="Lv H."/>
            <person name="Li J."/>
            <person name="Wang J."/>
            <person name="Deng Y."/>
            <person name="Ran L."/>
            <person name="Shi X."/>
            <person name="Wang X."/>
            <person name="Wu Q."/>
            <person name="Li C."/>
            <person name="Ren X."/>
            <person name="Wang J."/>
            <person name="Wang X."/>
            <person name="Li D."/>
            <person name="Liu D."/>
            <person name="Zhang X."/>
            <person name="Ji Z."/>
            <person name="Zhao W."/>
            <person name="Sun Y."/>
            <person name="Zhang Z."/>
            <person name="Bao J."/>
            <person name="Han Y."/>
            <person name="Dong L."/>
            <person name="Ji J."/>
            <person name="Chen P."/>
            <person name="Wu S."/>
            <person name="Liu J."/>
            <person name="Xiao Y."/>
            <person name="Bu D."/>
            <person name="Tan J."/>
            <person name="Yang L."/>
            <person name="Ye C."/>
            <person name="Zhang J."/>
            <person name="Xu J."/>
            <person name="Zhou Y."/>
            <person name="Yu Y."/>
            <person name="Zhang B."/>
            <person name="Zhuang S."/>
            <person name="Wei H."/>
            <person name="Liu B."/>
            <person name="Lei M."/>
            <person name="Yu H."/>
            <person name="Li Y."/>
            <person name="Xu H."/>
            <person name="Wei S."/>
            <person name="He X."/>
            <person name="Fang L."/>
            <person name="Zhang Z."/>
            <person name="Zhang Y."/>
            <person name="Huang X."/>
            <person name="Su Z."/>
            <person name="Tong W."/>
            <person name="Li J."/>
            <person name="Tong Z."/>
            <person name="Li S."/>
            <person name="Ye J."/>
            <person name="Wang L."/>
            <person name="Fang L."/>
            <person name="Lei T."/>
            <person name="Chen C."/>
            <person name="Chen H."/>
            <person name="Xu Z."/>
            <person name="Li H."/>
            <person name="Huang H."/>
            <person name="Zhang F."/>
            <person name="Xu H."/>
            <person name="Li N."/>
            <person name="Zhao C."/>
            <person name="Li S."/>
            <person name="Dong L."/>
            <person name="Huang Y."/>
            <person name="Li L."/>
            <person name="Xi Y."/>
            <person name="Qi Q."/>
            <person name="Li W."/>
            <person name="Zhang B."/>
            <person name="Hu W."/>
            <person name="Zhang Y."/>
            <person name="Tian X."/>
            <person name="Jiao Y."/>
            <person name="Liang X."/>
            <person name="Jin J."/>
            <person name="Gao L."/>
            <person name="Zheng W."/>
            <person name="Hao B."/>
            <person name="Liu S."/>
            <person name="Wang W."/>
            <person name="Yuan L."/>
            <person name="Cao M."/>
            <person name="McDermott J."/>
            <person name="Samudrala R."/>
            <person name="Wang J."/>
            <person name="Wong G.K."/>
            <person name="Yang H."/>
        </authorList>
    </citation>
    <scope>NUCLEOTIDE SEQUENCE [LARGE SCALE GENOMIC DNA]</scope>
    <source>
        <strain evidence="3">cv. 93-11</strain>
    </source>
</reference>
<feature type="region of interest" description="Disordered" evidence="1">
    <location>
        <begin position="161"/>
        <end position="193"/>
    </location>
</feature>
<name>B8BPE3_ORYSI</name>
<feature type="region of interest" description="Disordered" evidence="1">
    <location>
        <begin position="16"/>
        <end position="53"/>
    </location>
</feature>
<dbReference type="Gramene" id="BGIOSGA036278-TA">
    <property type="protein sequence ID" value="BGIOSGA036278-PA"/>
    <property type="gene ID" value="BGIOSGA036278"/>
</dbReference>
<feature type="region of interest" description="Disordered" evidence="1">
    <location>
        <begin position="88"/>
        <end position="126"/>
    </location>
</feature>
<dbReference type="Proteomes" id="UP000007015">
    <property type="component" value="Chromosome 12"/>
</dbReference>
<dbReference type="AlphaFoldDB" id="B8BPE3"/>
<dbReference type="EMBL" id="CM000137">
    <property type="protein sequence ID" value="EEC69191.1"/>
    <property type="molecule type" value="Genomic_DNA"/>
</dbReference>
<dbReference type="OMA" id="ISAERYY"/>
<dbReference type="HOGENOM" id="CLU_910261_0_0_1"/>
<feature type="compositionally biased region" description="Low complexity" evidence="1">
    <location>
        <begin position="225"/>
        <end position="241"/>
    </location>
</feature>
<feature type="compositionally biased region" description="Pro residues" evidence="1">
    <location>
        <begin position="180"/>
        <end position="191"/>
    </location>
</feature>
<evidence type="ECO:0000313" key="2">
    <source>
        <dbReference type="EMBL" id="EEC69191.1"/>
    </source>
</evidence>
<feature type="region of interest" description="Disordered" evidence="1">
    <location>
        <begin position="224"/>
        <end position="245"/>
    </location>
</feature>
<proteinExistence type="predicted"/>
<sequence length="306" mass="32875">MALQLPRARSLFAAFSPPFLSPARPRRPPRQADPPRRPTVLPHRPAPPPPSILPAAHAVLHQIAPPLPPPSIVPAVLVATIAVFPHQLRRHRSSPPPSLSSSTSSLPHRHRDSPNRPAPPPPSIHPAALADLLHQVPPAQPLPPQTPPTISAPTIGSALPLVLIPSRPPPRRPQSILDRLPPPPPPPPPPISAERYYSLCRKLHRRPAQIDVLLSPALKLHRHPSAASSAARSPSMTTTPPLFSSAHASGWSSIRKVTRLRDEMEKGKDHLALKSIAAGGQYAQNCTTSTAASCNEQTLWPPPCHG</sequence>
<evidence type="ECO:0000256" key="1">
    <source>
        <dbReference type="SAM" id="MobiDB-lite"/>
    </source>
</evidence>
<gene>
    <name evidence="2" type="ORF">OsI_38176</name>
</gene>
<evidence type="ECO:0000313" key="3">
    <source>
        <dbReference type="Proteomes" id="UP000007015"/>
    </source>
</evidence>
<organism evidence="2 3">
    <name type="scientific">Oryza sativa subsp. indica</name>
    <name type="common">Rice</name>
    <dbReference type="NCBI Taxonomy" id="39946"/>
    <lineage>
        <taxon>Eukaryota</taxon>
        <taxon>Viridiplantae</taxon>
        <taxon>Streptophyta</taxon>
        <taxon>Embryophyta</taxon>
        <taxon>Tracheophyta</taxon>
        <taxon>Spermatophyta</taxon>
        <taxon>Magnoliopsida</taxon>
        <taxon>Liliopsida</taxon>
        <taxon>Poales</taxon>
        <taxon>Poaceae</taxon>
        <taxon>BOP clade</taxon>
        <taxon>Oryzoideae</taxon>
        <taxon>Oryzeae</taxon>
        <taxon>Oryzinae</taxon>
        <taxon>Oryza</taxon>
        <taxon>Oryza sativa</taxon>
    </lineage>
</organism>